<evidence type="ECO:0000313" key="2">
    <source>
        <dbReference type="EMBL" id="KHF25262.1"/>
    </source>
</evidence>
<protein>
    <submittedName>
        <fullName evidence="2">Adenylate cyclase</fullName>
    </submittedName>
</protein>
<dbReference type="OrthoDB" id="24024at2"/>
<dbReference type="InterPro" id="IPR025336">
    <property type="entry name" value="SCO4226-like"/>
</dbReference>
<evidence type="ECO:0000259" key="1">
    <source>
        <dbReference type="PROSITE" id="PS50125"/>
    </source>
</evidence>
<dbReference type="InterPro" id="IPR050697">
    <property type="entry name" value="Adenylyl/Guanylyl_Cyclase_3/4"/>
</dbReference>
<dbReference type="GO" id="GO:0035556">
    <property type="term" value="P:intracellular signal transduction"/>
    <property type="evidence" value="ECO:0007669"/>
    <property type="project" value="InterPro"/>
</dbReference>
<dbReference type="RefSeq" id="WP_043117483.1">
    <property type="nucleotide sequence ID" value="NZ_JRAA01000002.1"/>
</dbReference>
<reference evidence="3 5" key="2">
    <citation type="submission" date="2016-11" db="EMBL/GenBank/DDBJ databases">
        <title>Mixed transmission modes and dynamic genome evolution in an obligate animal-bacterial symbiosis.</title>
        <authorList>
            <person name="Russell S.L."/>
            <person name="Corbett-Detig R.B."/>
            <person name="Cavanaugh C.M."/>
        </authorList>
    </citation>
    <scope>NUCLEOTIDE SEQUENCE [LARGE SCALE GENOMIC DNA]</scope>
    <source>
        <strain evidence="3">MA-KB16</strain>
    </source>
</reference>
<dbReference type="EMBL" id="JRAA01000002">
    <property type="protein sequence ID" value="KHF25262.1"/>
    <property type="molecule type" value="Genomic_DNA"/>
</dbReference>
<dbReference type="SMART" id="SM00044">
    <property type="entry name" value="CYCc"/>
    <property type="match status" value="1"/>
</dbReference>
<evidence type="ECO:0000313" key="5">
    <source>
        <dbReference type="Proteomes" id="UP000190962"/>
    </source>
</evidence>
<gene>
    <name evidence="3" type="ORF">BOV88_11425</name>
    <name evidence="2" type="ORF">JV46_06110</name>
</gene>
<organism evidence="2 4">
    <name type="scientific">Solemya velum gill symbiont</name>
    <dbReference type="NCBI Taxonomy" id="2340"/>
    <lineage>
        <taxon>Bacteria</taxon>
        <taxon>Pseudomonadati</taxon>
        <taxon>Pseudomonadota</taxon>
        <taxon>Gammaproteobacteria</taxon>
        <taxon>sulfur-oxidizing symbionts</taxon>
    </lineage>
</organism>
<keyword evidence="4" id="KW-1185">Reference proteome</keyword>
<dbReference type="Pfam" id="PF14026">
    <property type="entry name" value="SCO4226-like"/>
    <property type="match status" value="1"/>
</dbReference>
<dbReference type="GO" id="GO:0004016">
    <property type="term" value="F:adenylate cyclase activity"/>
    <property type="evidence" value="ECO:0007669"/>
    <property type="project" value="UniProtKB-ARBA"/>
</dbReference>
<dbReference type="PANTHER" id="PTHR43081">
    <property type="entry name" value="ADENYLATE CYCLASE, TERMINAL-DIFFERENTIATION SPECIFIC-RELATED"/>
    <property type="match status" value="1"/>
</dbReference>
<reference evidence="2 4" key="1">
    <citation type="journal article" date="2014" name="BMC Genomics">
        <title>The genome of the intracellular bacterium of the coastal bivalve, Solemya velum: a blueprint for thriving in and out of symbiosis.</title>
        <authorList>
            <person name="Dmytrenko O."/>
            <person name="Russell S.L."/>
            <person name="Loo W.T."/>
            <person name="Fontanez K.M."/>
            <person name="Liao L."/>
            <person name="Roeselers G."/>
            <person name="Sharma R."/>
            <person name="Stewart F.J."/>
            <person name="Newton I.L."/>
            <person name="Woyke T."/>
            <person name="Wu D."/>
            <person name="Lang J.M."/>
            <person name="Eisen J.A."/>
            <person name="Cavanaugh C.M."/>
        </authorList>
    </citation>
    <scope>NUCLEOTIDE SEQUENCE [LARGE SCALE GENOMIC DNA]</scope>
    <source>
        <strain evidence="2 4">WH</strain>
    </source>
</reference>
<dbReference type="Proteomes" id="UP000030856">
    <property type="component" value="Unassembled WGS sequence"/>
</dbReference>
<sequence length="271" mass="29901">MPIFMDRHFIEDAKRSAIADAHEKDLQIQDKHHVKFLTYWFDEARCSAFCLVDAPNKEAIQSAHDEAHGSVPHEIIEVDPGIVQAFLGRVEDPVPTNTSSEPEIDSAFRVIMFTDLKDSTLMTTLHGDTRALHLLHVHNALTRNELREYDGHEVKHTGDGIMASFSSVPNSIECAISIQKAFDLHNTENPEDGLYLRIGLSAGEPIEEHGDLFGTSVQLAARLCSHAEPGQVLIAENVRELYGDGSVAFESQGGVTPKGFEQAVQIYSAVC</sequence>
<dbReference type="EMBL" id="MPNX01000020">
    <property type="protein sequence ID" value="OOY34197.1"/>
    <property type="molecule type" value="Genomic_DNA"/>
</dbReference>
<dbReference type="SUPFAM" id="SSF55073">
    <property type="entry name" value="Nucleotide cyclase"/>
    <property type="match status" value="1"/>
</dbReference>
<dbReference type="InterPro" id="IPR001054">
    <property type="entry name" value="A/G_cyclase"/>
</dbReference>
<feature type="domain" description="Guanylate cyclase" evidence="1">
    <location>
        <begin position="110"/>
        <end position="224"/>
    </location>
</feature>
<dbReference type="PROSITE" id="PS50125">
    <property type="entry name" value="GUANYLATE_CYCLASE_2"/>
    <property type="match status" value="1"/>
</dbReference>
<dbReference type="InterPro" id="IPR029787">
    <property type="entry name" value="Nucleotide_cyclase"/>
</dbReference>
<dbReference type="GeneID" id="86992429"/>
<dbReference type="AlphaFoldDB" id="A0A0B0H9D6"/>
<dbReference type="PATRIC" id="fig|2340.3.peg.1885"/>
<dbReference type="Proteomes" id="UP000190962">
    <property type="component" value="Unassembled WGS sequence"/>
</dbReference>
<dbReference type="eggNOG" id="COG2114">
    <property type="taxonomic scope" value="Bacteria"/>
</dbReference>
<dbReference type="GO" id="GO:0009190">
    <property type="term" value="P:cyclic nucleotide biosynthetic process"/>
    <property type="evidence" value="ECO:0007669"/>
    <property type="project" value="InterPro"/>
</dbReference>
<evidence type="ECO:0000313" key="3">
    <source>
        <dbReference type="EMBL" id="OOY34197.1"/>
    </source>
</evidence>
<dbReference type="InterPro" id="IPR042557">
    <property type="entry name" value="SCO4226"/>
</dbReference>
<dbReference type="PANTHER" id="PTHR43081:SF1">
    <property type="entry name" value="ADENYLATE CYCLASE, TERMINAL-DIFFERENTIATION SPECIFIC"/>
    <property type="match status" value="1"/>
</dbReference>
<name>A0A0B0H9D6_SOVGS</name>
<dbReference type="STRING" id="2340.JV46_06110"/>
<dbReference type="CDD" id="cd07302">
    <property type="entry name" value="CHD"/>
    <property type="match status" value="1"/>
</dbReference>
<accession>A0A0B0H9D6</accession>
<comment type="caution">
    <text evidence="2">The sequence shown here is derived from an EMBL/GenBank/DDBJ whole genome shotgun (WGS) entry which is preliminary data.</text>
</comment>
<dbReference type="Pfam" id="PF00211">
    <property type="entry name" value="Guanylate_cyc"/>
    <property type="match status" value="1"/>
</dbReference>
<dbReference type="Gene3D" id="3.30.70.3090">
    <property type="entry name" value="ORF SCO4226, nickel-binding ferredoxin-like monomer"/>
    <property type="match status" value="1"/>
</dbReference>
<evidence type="ECO:0000313" key="4">
    <source>
        <dbReference type="Proteomes" id="UP000030856"/>
    </source>
</evidence>
<dbReference type="Gene3D" id="3.30.70.1230">
    <property type="entry name" value="Nucleotide cyclase"/>
    <property type="match status" value="1"/>
</dbReference>
<proteinExistence type="predicted"/>